<evidence type="ECO:0000313" key="2">
    <source>
        <dbReference type="EMBL" id="OBS18929.1"/>
    </source>
</evidence>
<organism evidence="2 3">
    <name type="scientific">Fusarium poae</name>
    <dbReference type="NCBI Taxonomy" id="36050"/>
    <lineage>
        <taxon>Eukaryota</taxon>
        <taxon>Fungi</taxon>
        <taxon>Dikarya</taxon>
        <taxon>Ascomycota</taxon>
        <taxon>Pezizomycotina</taxon>
        <taxon>Sordariomycetes</taxon>
        <taxon>Hypocreomycetidae</taxon>
        <taxon>Hypocreales</taxon>
        <taxon>Nectriaceae</taxon>
        <taxon>Fusarium</taxon>
    </lineage>
</organism>
<feature type="region of interest" description="Disordered" evidence="1">
    <location>
        <begin position="202"/>
        <end position="223"/>
    </location>
</feature>
<name>A0A1B8AET5_FUSPO</name>
<evidence type="ECO:0000256" key="1">
    <source>
        <dbReference type="SAM" id="MobiDB-lite"/>
    </source>
</evidence>
<dbReference type="EMBL" id="LYXU01000004">
    <property type="protein sequence ID" value="OBS18929.1"/>
    <property type="molecule type" value="Genomic_DNA"/>
</dbReference>
<dbReference type="AlphaFoldDB" id="A0A1B8AET5"/>
<keyword evidence="3" id="KW-1185">Reference proteome</keyword>
<proteinExistence type="predicted"/>
<protein>
    <submittedName>
        <fullName evidence="2">Uncharacterized protein</fullName>
    </submittedName>
</protein>
<gene>
    <name evidence="2" type="ORF">FPOA_10654</name>
</gene>
<feature type="region of interest" description="Disordered" evidence="1">
    <location>
        <begin position="159"/>
        <end position="187"/>
    </location>
</feature>
<dbReference type="Proteomes" id="UP000091967">
    <property type="component" value="Unassembled WGS sequence"/>
</dbReference>
<accession>A0A1B8AET5</accession>
<evidence type="ECO:0000313" key="3">
    <source>
        <dbReference type="Proteomes" id="UP000091967"/>
    </source>
</evidence>
<feature type="region of interest" description="Disordered" evidence="1">
    <location>
        <begin position="35"/>
        <end position="64"/>
    </location>
</feature>
<reference evidence="2 3" key="1">
    <citation type="submission" date="2016-06" db="EMBL/GenBank/DDBJ databases">
        <title>Living apart together: crosstalk between the core and supernumerary genomes in a fungal plant pathogen.</title>
        <authorList>
            <person name="Vanheule A."/>
            <person name="Audenaert K."/>
            <person name="Warris S."/>
            <person name="Van De Geest H."/>
            <person name="Schijlen E."/>
            <person name="Hofte M."/>
            <person name="De Saeger S."/>
            <person name="Haesaert G."/>
            <person name="Waalwijk C."/>
            <person name="Van Der Lee T."/>
        </authorList>
    </citation>
    <scope>NUCLEOTIDE SEQUENCE [LARGE SCALE GENOMIC DNA]</scope>
    <source>
        <strain evidence="2 3">2516</strain>
    </source>
</reference>
<comment type="caution">
    <text evidence="2">The sequence shown here is derived from an EMBL/GenBank/DDBJ whole genome shotgun (WGS) entry which is preliminary data.</text>
</comment>
<feature type="compositionally biased region" description="Basic and acidic residues" evidence="1">
    <location>
        <begin position="159"/>
        <end position="179"/>
    </location>
</feature>
<sequence length="223" mass="25621">MSSSRTQSRPKANSEKSSDFLSELKEVLRALFCFSSGTSNQEKGKDRHRHKQRHHPDLSPSREQANRAYVYQEALADSAPHGHSNSRRADRGMNMLMYRAFAEQDQLFLGPYRPRMDETSAGIHPAQLRSDSPAPRNDREVEARVRQLRAEAASIERHARAGLERKSRVVSRGHHEEARQAAAQRHHLRAEAQLRIEAAHRHMRAEAAARQDELRPETRRFIN</sequence>